<evidence type="ECO:0000256" key="1">
    <source>
        <dbReference type="SAM" id="MobiDB-lite"/>
    </source>
</evidence>
<evidence type="ECO:0000313" key="4">
    <source>
        <dbReference type="Proteomes" id="UP000586827"/>
    </source>
</evidence>
<keyword evidence="2" id="KW-1133">Transmembrane helix</keyword>
<name>A0A849BZ88_9NOCA</name>
<feature type="region of interest" description="Disordered" evidence="1">
    <location>
        <begin position="1"/>
        <end position="31"/>
    </location>
</feature>
<comment type="caution">
    <text evidence="3">The sequence shown here is derived from an EMBL/GenBank/DDBJ whole genome shotgun (WGS) entry which is preliminary data.</text>
</comment>
<keyword evidence="4" id="KW-1185">Reference proteome</keyword>
<keyword evidence="2" id="KW-0472">Membrane</keyword>
<feature type="transmembrane region" description="Helical" evidence="2">
    <location>
        <begin position="39"/>
        <end position="61"/>
    </location>
</feature>
<proteinExistence type="predicted"/>
<dbReference type="RefSeq" id="WP_169815156.1">
    <property type="nucleotide sequence ID" value="NZ_JABELX010000002.1"/>
</dbReference>
<dbReference type="Proteomes" id="UP000586827">
    <property type="component" value="Unassembled WGS sequence"/>
</dbReference>
<sequence>MVRHGNHGGSRTTYSGLGHQRPPVRRRPPTREPLYPPGWLLLELPTAILLAVFIGTGWLGYAQPSGPSQPRPAVVVPVDLPTHPGGR</sequence>
<keyword evidence="2" id="KW-0812">Transmembrane</keyword>
<evidence type="ECO:0000313" key="3">
    <source>
        <dbReference type="EMBL" id="NNH69415.1"/>
    </source>
</evidence>
<feature type="region of interest" description="Disordered" evidence="1">
    <location>
        <begin position="64"/>
        <end position="87"/>
    </location>
</feature>
<dbReference type="AlphaFoldDB" id="A0A849BZ88"/>
<protein>
    <submittedName>
        <fullName evidence="3">Uncharacterized protein</fullName>
    </submittedName>
</protein>
<accession>A0A849BZ88</accession>
<evidence type="ECO:0000256" key="2">
    <source>
        <dbReference type="SAM" id="Phobius"/>
    </source>
</evidence>
<organism evidence="3 4">
    <name type="scientific">Nocardia uniformis</name>
    <dbReference type="NCBI Taxonomy" id="53432"/>
    <lineage>
        <taxon>Bacteria</taxon>
        <taxon>Bacillati</taxon>
        <taxon>Actinomycetota</taxon>
        <taxon>Actinomycetes</taxon>
        <taxon>Mycobacteriales</taxon>
        <taxon>Nocardiaceae</taxon>
        <taxon>Nocardia</taxon>
    </lineage>
</organism>
<dbReference type="EMBL" id="JABELX010000002">
    <property type="protein sequence ID" value="NNH69415.1"/>
    <property type="molecule type" value="Genomic_DNA"/>
</dbReference>
<reference evidence="3 4" key="1">
    <citation type="submission" date="2020-05" db="EMBL/GenBank/DDBJ databases">
        <title>MicrobeNet Type strains.</title>
        <authorList>
            <person name="Nicholson A.C."/>
        </authorList>
    </citation>
    <scope>NUCLEOTIDE SEQUENCE [LARGE SCALE GENOMIC DNA]</scope>
    <source>
        <strain evidence="3 4">JCM 3224</strain>
    </source>
</reference>
<gene>
    <name evidence="3" type="ORF">HLB23_05950</name>
</gene>